<evidence type="ECO:0000313" key="1">
    <source>
        <dbReference type="EMBL" id="KAL3611463.1"/>
    </source>
</evidence>
<reference evidence="1 2" key="1">
    <citation type="journal article" date="2024" name="Plant Biotechnol. J.">
        <title>Genome and CRISPR/Cas9 system of a widespread forest tree (Populus alba) in the world.</title>
        <authorList>
            <person name="Liu Y.J."/>
            <person name="Jiang P.F."/>
            <person name="Han X.M."/>
            <person name="Li X.Y."/>
            <person name="Wang H.M."/>
            <person name="Wang Y.J."/>
            <person name="Wang X.X."/>
            <person name="Zeng Q.Y."/>
        </authorList>
    </citation>
    <scope>NUCLEOTIDE SEQUENCE [LARGE SCALE GENOMIC DNA]</scope>
    <source>
        <strain evidence="2">cv. PAL-ZL1</strain>
    </source>
</reference>
<accession>A0ACC4D2X9</accession>
<dbReference type="Proteomes" id="UP000309997">
    <property type="component" value="Unassembled WGS sequence"/>
</dbReference>
<sequence length="73" mass="7988">MPAGCGKNQGLSAAEKIYRLSTTHACKLTLAKFPGSEGKRTRLTDQYEQLKAPANYSNLATASLECYFVDCRV</sequence>
<dbReference type="EMBL" id="RCHU02000001">
    <property type="protein sequence ID" value="KAL3611463.1"/>
    <property type="molecule type" value="Genomic_DNA"/>
</dbReference>
<comment type="caution">
    <text evidence="1">The sequence shown here is derived from an EMBL/GenBank/DDBJ whole genome shotgun (WGS) entry which is preliminary data.</text>
</comment>
<protein>
    <submittedName>
        <fullName evidence="1">Uncharacterized protein</fullName>
    </submittedName>
</protein>
<evidence type="ECO:0000313" key="2">
    <source>
        <dbReference type="Proteomes" id="UP000309997"/>
    </source>
</evidence>
<proteinExistence type="predicted"/>
<gene>
    <name evidence="1" type="ORF">D5086_002483</name>
</gene>
<organism evidence="1 2">
    <name type="scientific">Populus alba</name>
    <name type="common">White poplar</name>
    <dbReference type="NCBI Taxonomy" id="43335"/>
    <lineage>
        <taxon>Eukaryota</taxon>
        <taxon>Viridiplantae</taxon>
        <taxon>Streptophyta</taxon>
        <taxon>Embryophyta</taxon>
        <taxon>Tracheophyta</taxon>
        <taxon>Spermatophyta</taxon>
        <taxon>Magnoliopsida</taxon>
        <taxon>eudicotyledons</taxon>
        <taxon>Gunneridae</taxon>
        <taxon>Pentapetalae</taxon>
        <taxon>rosids</taxon>
        <taxon>fabids</taxon>
        <taxon>Malpighiales</taxon>
        <taxon>Salicaceae</taxon>
        <taxon>Saliceae</taxon>
        <taxon>Populus</taxon>
    </lineage>
</organism>
<keyword evidence="2" id="KW-1185">Reference proteome</keyword>
<name>A0ACC4D2X9_POPAL</name>